<protein>
    <submittedName>
        <fullName evidence="2">Sulfurtransferase</fullName>
    </submittedName>
</protein>
<dbReference type="PANTHER" id="PTHR43031:SF1">
    <property type="entry name" value="PYRIDINE NUCLEOTIDE-DISULPHIDE OXIDOREDUCTASE"/>
    <property type="match status" value="1"/>
</dbReference>
<dbReference type="PROSITE" id="PS50206">
    <property type="entry name" value="RHODANESE_3"/>
    <property type="match status" value="1"/>
</dbReference>
<organism evidence="2 3">
    <name type="scientific">Streptomyces swartbergensis</name>
    <dbReference type="NCBI Taxonomy" id="487165"/>
    <lineage>
        <taxon>Bacteria</taxon>
        <taxon>Bacillati</taxon>
        <taxon>Actinomycetota</taxon>
        <taxon>Actinomycetes</taxon>
        <taxon>Kitasatosporales</taxon>
        <taxon>Streptomycetaceae</taxon>
        <taxon>Streptomyces</taxon>
    </lineage>
</organism>
<dbReference type="PANTHER" id="PTHR43031">
    <property type="entry name" value="FAD-DEPENDENT OXIDOREDUCTASE"/>
    <property type="match status" value="1"/>
</dbReference>
<dbReference type="InterPro" id="IPR050229">
    <property type="entry name" value="GlpE_sulfurtransferase"/>
</dbReference>
<sequence>MTAITVHSVLRVAPATPAEAAAHFRAALAFHTDVSDVATALAAGGDPGFVVVDSRSTEAWDQGHIPGAVHLPTALVREQAAQLLDRSVPVVTYCWGPGCNGAARAALAFAELGYSVKEMLGGFEYWVREGFEFETWQGRERRAPDPLTAPADAGDCGC</sequence>
<dbReference type="RefSeq" id="WP_086605377.1">
    <property type="nucleotide sequence ID" value="NZ_NGFN01000421.1"/>
</dbReference>
<keyword evidence="3" id="KW-1185">Reference proteome</keyword>
<evidence type="ECO:0000259" key="1">
    <source>
        <dbReference type="PROSITE" id="PS50206"/>
    </source>
</evidence>
<keyword evidence="2" id="KW-0808">Transferase</keyword>
<evidence type="ECO:0000313" key="2">
    <source>
        <dbReference type="EMBL" id="OUC92105.1"/>
    </source>
</evidence>
<dbReference type="Gene3D" id="3.40.250.10">
    <property type="entry name" value="Rhodanese-like domain"/>
    <property type="match status" value="1"/>
</dbReference>
<proteinExistence type="predicted"/>
<dbReference type="SMART" id="SM00450">
    <property type="entry name" value="RHOD"/>
    <property type="match status" value="1"/>
</dbReference>
<dbReference type="Pfam" id="PF00581">
    <property type="entry name" value="Rhodanese"/>
    <property type="match status" value="1"/>
</dbReference>
<dbReference type="AlphaFoldDB" id="A0A243RBT8"/>
<name>A0A243RBT8_9ACTN</name>
<dbReference type="Proteomes" id="UP000195105">
    <property type="component" value="Unassembled WGS sequence"/>
</dbReference>
<comment type="caution">
    <text evidence="2">The sequence shown here is derived from an EMBL/GenBank/DDBJ whole genome shotgun (WGS) entry which is preliminary data.</text>
</comment>
<dbReference type="InterPro" id="IPR036873">
    <property type="entry name" value="Rhodanese-like_dom_sf"/>
</dbReference>
<gene>
    <name evidence="2" type="ORF">CA983_38520</name>
</gene>
<feature type="domain" description="Rhodanese" evidence="1">
    <location>
        <begin position="45"/>
        <end position="135"/>
    </location>
</feature>
<accession>A0A243RBT8</accession>
<dbReference type="GO" id="GO:0016740">
    <property type="term" value="F:transferase activity"/>
    <property type="evidence" value="ECO:0007669"/>
    <property type="project" value="UniProtKB-KW"/>
</dbReference>
<reference evidence="2 3" key="1">
    <citation type="submission" date="2017-05" db="EMBL/GenBank/DDBJ databases">
        <title>Biotechnological potential of actinobacteria isolated from South African environments.</title>
        <authorList>
            <person name="Le Roes-Hill M."/>
            <person name="Prins A."/>
            <person name="Durrell K.A."/>
        </authorList>
    </citation>
    <scope>NUCLEOTIDE SEQUENCE [LARGE SCALE GENOMIC DNA]</scope>
    <source>
        <strain evidence="2 3">HMC13</strain>
    </source>
</reference>
<dbReference type="SUPFAM" id="SSF52821">
    <property type="entry name" value="Rhodanese/Cell cycle control phosphatase"/>
    <property type="match status" value="1"/>
</dbReference>
<dbReference type="InterPro" id="IPR001763">
    <property type="entry name" value="Rhodanese-like_dom"/>
</dbReference>
<evidence type="ECO:0000313" key="3">
    <source>
        <dbReference type="Proteomes" id="UP000195105"/>
    </source>
</evidence>
<dbReference type="EMBL" id="NGFN01000421">
    <property type="protein sequence ID" value="OUC92105.1"/>
    <property type="molecule type" value="Genomic_DNA"/>
</dbReference>